<sequence>MLPGWGRVILIWWRKSWGGREESTCSRWRKEKKVGGLLELKENVAVYMFFERRMKENIFFEGWKQWSSAAGKLGFTAPERRRLSRWPRALGVAAFERNKGEITAARTTGS</sequence>
<evidence type="ECO:0000313" key="2">
    <source>
        <dbReference type="Proteomes" id="UP001162972"/>
    </source>
</evidence>
<evidence type="ECO:0000313" key="1">
    <source>
        <dbReference type="EMBL" id="KAJ6420022.1"/>
    </source>
</evidence>
<comment type="caution">
    <text evidence="1">The sequence shown here is derived from an EMBL/GenBank/DDBJ whole genome shotgun (WGS) entry which is preliminary data.</text>
</comment>
<organism evidence="1 2">
    <name type="scientific">Salix udensis</name>
    <dbReference type="NCBI Taxonomy" id="889485"/>
    <lineage>
        <taxon>Eukaryota</taxon>
        <taxon>Viridiplantae</taxon>
        <taxon>Streptophyta</taxon>
        <taxon>Embryophyta</taxon>
        <taxon>Tracheophyta</taxon>
        <taxon>Spermatophyta</taxon>
        <taxon>Magnoliopsida</taxon>
        <taxon>eudicotyledons</taxon>
        <taxon>Gunneridae</taxon>
        <taxon>Pentapetalae</taxon>
        <taxon>rosids</taxon>
        <taxon>fabids</taxon>
        <taxon>Malpighiales</taxon>
        <taxon>Salicaceae</taxon>
        <taxon>Saliceae</taxon>
        <taxon>Salix</taxon>
    </lineage>
</organism>
<reference evidence="1 2" key="1">
    <citation type="journal article" date="2023" name="Int. J. Mol. Sci.">
        <title>De Novo Assembly and Annotation of 11 Diverse Shrub Willow (Salix) Genomes Reveals Novel Gene Organization in Sex-Linked Regions.</title>
        <authorList>
            <person name="Hyden B."/>
            <person name="Feng K."/>
            <person name="Yates T.B."/>
            <person name="Jawdy S."/>
            <person name="Cereghino C."/>
            <person name="Smart L.B."/>
            <person name="Muchero W."/>
        </authorList>
    </citation>
    <scope>NUCLEOTIDE SEQUENCE [LARGE SCALE GENOMIC DNA]</scope>
    <source>
        <tissue evidence="1">Shoot tip</tissue>
    </source>
</reference>
<keyword evidence="2" id="KW-1185">Reference proteome</keyword>
<accession>A0AAD6KCZ5</accession>
<dbReference type="EMBL" id="JAPFFJ010000009">
    <property type="protein sequence ID" value="KAJ6420022.1"/>
    <property type="molecule type" value="Genomic_DNA"/>
</dbReference>
<name>A0AAD6KCZ5_9ROSI</name>
<gene>
    <name evidence="1" type="ORF">OIU84_030028</name>
</gene>
<dbReference type="AlphaFoldDB" id="A0AAD6KCZ5"/>
<protein>
    <submittedName>
        <fullName evidence="1">Uncharacterized protein</fullName>
    </submittedName>
</protein>
<proteinExistence type="predicted"/>
<dbReference type="Proteomes" id="UP001162972">
    <property type="component" value="Chromosome 7"/>
</dbReference>